<dbReference type="PANTHER" id="PTHR34039:SF1">
    <property type="entry name" value="UPF0102 PROTEIN YRAN"/>
    <property type="match status" value="1"/>
</dbReference>
<evidence type="ECO:0000313" key="3">
    <source>
        <dbReference type="Proteomes" id="UP000249819"/>
    </source>
</evidence>
<dbReference type="GO" id="GO:0004519">
    <property type="term" value="F:endonuclease activity"/>
    <property type="evidence" value="ECO:0007669"/>
    <property type="project" value="UniProtKB-KW"/>
</dbReference>
<evidence type="ECO:0000313" key="2">
    <source>
        <dbReference type="EMBL" id="RAJ79312.1"/>
    </source>
</evidence>
<dbReference type="Pfam" id="PF02021">
    <property type="entry name" value="UPF0102"/>
    <property type="match status" value="1"/>
</dbReference>
<gene>
    <name evidence="2" type="ORF">CLV59_106373</name>
</gene>
<name>A0A327VV08_9BACT</name>
<dbReference type="InterPro" id="IPR011335">
    <property type="entry name" value="Restrct_endonuc-II-like"/>
</dbReference>
<dbReference type="AlphaFoldDB" id="A0A327VV08"/>
<dbReference type="GO" id="GO:0003676">
    <property type="term" value="F:nucleic acid binding"/>
    <property type="evidence" value="ECO:0007669"/>
    <property type="project" value="InterPro"/>
</dbReference>
<keyword evidence="2" id="KW-0540">Nuclease</keyword>
<reference evidence="2 3" key="1">
    <citation type="submission" date="2018-06" db="EMBL/GenBank/DDBJ databases">
        <title>Genomic Encyclopedia of Archaeal and Bacterial Type Strains, Phase II (KMG-II): from individual species to whole genera.</title>
        <authorList>
            <person name="Goeker M."/>
        </authorList>
    </citation>
    <scope>NUCLEOTIDE SEQUENCE [LARGE SCALE GENOMIC DNA]</scope>
    <source>
        <strain evidence="2 3">DSM 29821</strain>
    </source>
</reference>
<dbReference type="CDD" id="cd20736">
    <property type="entry name" value="PoNe_Nuclease"/>
    <property type="match status" value="1"/>
</dbReference>
<organism evidence="2 3">
    <name type="scientific">Chitinophaga dinghuensis</name>
    <dbReference type="NCBI Taxonomy" id="1539050"/>
    <lineage>
        <taxon>Bacteria</taxon>
        <taxon>Pseudomonadati</taxon>
        <taxon>Bacteroidota</taxon>
        <taxon>Chitinophagia</taxon>
        <taxon>Chitinophagales</taxon>
        <taxon>Chitinophagaceae</taxon>
        <taxon>Chitinophaga</taxon>
    </lineage>
</organism>
<comment type="caution">
    <text evidence="2">The sequence shown here is derived from an EMBL/GenBank/DDBJ whole genome shotgun (WGS) entry which is preliminary data.</text>
</comment>
<dbReference type="InterPro" id="IPR003509">
    <property type="entry name" value="UPF0102_YraN-like"/>
</dbReference>
<proteinExistence type="inferred from homology"/>
<dbReference type="InterPro" id="IPR011856">
    <property type="entry name" value="tRNA_endonuc-like_dom_sf"/>
</dbReference>
<dbReference type="SUPFAM" id="SSF52980">
    <property type="entry name" value="Restriction endonuclease-like"/>
    <property type="match status" value="1"/>
</dbReference>
<evidence type="ECO:0000256" key="1">
    <source>
        <dbReference type="ARBA" id="ARBA00006738"/>
    </source>
</evidence>
<sequence>MNSNGDIGKQGEQLAVQYTAGYCSIRHVNWRYGRYELDIIAERAGTIYFIEVKTRTGTYFGFPEDAVTPAKEAHIRAAAAHYLETFDLHPKAIRFDIISIVLRGNNSPELVHLKDVF</sequence>
<comment type="similarity">
    <text evidence="1">Belongs to the UPF0102 family.</text>
</comment>
<dbReference type="PANTHER" id="PTHR34039">
    <property type="entry name" value="UPF0102 PROTEIN YRAN"/>
    <property type="match status" value="1"/>
</dbReference>
<dbReference type="Gene3D" id="3.40.1350.10">
    <property type="match status" value="1"/>
</dbReference>
<dbReference type="RefSeq" id="WP_111593763.1">
    <property type="nucleotide sequence ID" value="NZ_QLMA01000006.1"/>
</dbReference>
<dbReference type="OrthoDB" id="9802516at2"/>
<accession>A0A327VV08</accession>
<dbReference type="EMBL" id="QLMA01000006">
    <property type="protein sequence ID" value="RAJ79312.1"/>
    <property type="molecule type" value="Genomic_DNA"/>
</dbReference>
<keyword evidence="2" id="KW-0378">Hydrolase</keyword>
<keyword evidence="2" id="KW-0255">Endonuclease</keyword>
<dbReference type="Proteomes" id="UP000249819">
    <property type="component" value="Unassembled WGS sequence"/>
</dbReference>
<keyword evidence="3" id="KW-1185">Reference proteome</keyword>
<protein>
    <submittedName>
        <fullName evidence="2">Putative endonuclease</fullName>
    </submittedName>
</protein>